<proteinExistence type="predicted"/>
<evidence type="ECO:0000256" key="5">
    <source>
        <dbReference type="ARBA" id="ARBA00023040"/>
    </source>
</evidence>
<feature type="transmembrane region" description="Helical" evidence="11">
    <location>
        <begin position="315"/>
        <end position="338"/>
    </location>
</feature>
<evidence type="ECO:0000256" key="9">
    <source>
        <dbReference type="ARBA" id="ARBA00023224"/>
    </source>
</evidence>
<evidence type="ECO:0000256" key="7">
    <source>
        <dbReference type="ARBA" id="ARBA00023170"/>
    </source>
</evidence>
<evidence type="ECO:0000259" key="12">
    <source>
        <dbReference type="PROSITE" id="PS50262"/>
    </source>
</evidence>
<dbReference type="Gene3D" id="1.20.1070.10">
    <property type="entry name" value="Rhodopsin 7-helix transmembrane proteins"/>
    <property type="match status" value="1"/>
</dbReference>
<keyword evidence="7" id="KW-0675">Receptor</keyword>
<dbReference type="OrthoDB" id="5960344at2759"/>
<evidence type="ECO:0000256" key="11">
    <source>
        <dbReference type="SAM" id="Phobius"/>
    </source>
</evidence>
<evidence type="ECO:0000256" key="3">
    <source>
        <dbReference type="ARBA" id="ARBA00022692"/>
    </source>
</evidence>
<evidence type="ECO:0000256" key="4">
    <source>
        <dbReference type="ARBA" id="ARBA00022989"/>
    </source>
</evidence>
<evidence type="ECO:0000256" key="6">
    <source>
        <dbReference type="ARBA" id="ARBA00023136"/>
    </source>
</evidence>
<keyword evidence="4 11" id="KW-1133">Transmembrane helix</keyword>
<evidence type="ECO:0000313" key="13">
    <source>
        <dbReference type="EMBL" id="OQV25519.1"/>
    </source>
</evidence>
<feature type="transmembrane region" description="Helical" evidence="11">
    <location>
        <begin position="143"/>
        <end position="163"/>
    </location>
</feature>
<feature type="transmembrane region" description="Helical" evidence="11">
    <location>
        <begin position="101"/>
        <end position="122"/>
    </location>
</feature>
<evidence type="ECO:0000256" key="2">
    <source>
        <dbReference type="ARBA" id="ARBA00022475"/>
    </source>
</evidence>
<dbReference type="PANTHER" id="PTHR24246">
    <property type="entry name" value="OLFACTORY RECEPTOR AND ADENOSINE RECEPTOR"/>
    <property type="match status" value="1"/>
</dbReference>
<keyword evidence="2" id="KW-1003">Cell membrane</keyword>
<feature type="compositionally biased region" description="Polar residues" evidence="10">
    <location>
        <begin position="1"/>
        <end position="17"/>
    </location>
</feature>
<evidence type="ECO:0000256" key="8">
    <source>
        <dbReference type="ARBA" id="ARBA00023180"/>
    </source>
</evidence>
<accession>A0A1W0XDG9</accession>
<keyword evidence="6 11" id="KW-0472">Membrane</keyword>
<feature type="transmembrane region" description="Helical" evidence="11">
    <location>
        <begin position="196"/>
        <end position="216"/>
    </location>
</feature>
<keyword evidence="14" id="KW-1185">Reference proteome</keyword>
<keyword evidence="5" id="KW-0297">G-protein coupled receptor</keyword>
<dbReference type="SUPFAM" id="SSF81321">
    <property type="entry name" value="Family A G protein-coupled receptor-like"/>
    <property type="match status" value="1"/>
</dbReference>
<dbReference type="PRINTS" id="PR00237">
    <property type="entry name" value="GPCRRHODOPSN"/>
</dbReference>
<dbReference type="Proteomes" id="UP000192578">
    <property type="component" value="Unassembled WGS sequence"/>
</dbReference>
<protein>
    <recommendedName>
        <fullName evidence="12">G-protein coupled receptors family 1 profile domain-containing protein</fullName>
    </recommendedName>
</protein>
<feature type="transmembrane region" description="Helical" evidence="11">
    <location>
        <begin position="281"/>
        <end position="303"/>
    </location>
</feature>
<dbReference type="Pfam" id="PF00001">
    <property type="entry name" value="7tm_1"/>
    <property type="match status" value="1"/>
</dbReference>
<evidence type="ECO:0000256" key="1">
    <source>
        <dbReference type="ARBA" id="ARBA00004651"/>
    </source>
</evidence>
<keyword evidence="9" id="KW-0807">Transducer</keyword>
<keyword evidence="3 11" id="KW-0812">Transmembrane</keyword>
<keyword evidence="8" id="KW-0325">Glycoprotein</keyword>
<reference evidence="14" key="1">
    <citation type="submission" date="2017-01" db="EMBL/GenBank/DDBJ databases">
        <title>Comparative genomics of anhydrobiosis in the tardigrade Hypsibius dujardini.</title>
        <authorList>
            <person name="Yoshida Y."/>
            <person name="Koutsovoulos G."/>
            <person name="Laetsch D."/>
            <person name="Stevens L."/>
            <person name="Kumar S."/>
            <person name="Horikawa D."/>
            <person name="Ishino K."/>
            <person name="Komine S."/>
            <person name="Tomita M."/>
            <person name="Blaxter M."/>
            <person name="Arakawa K."/>
        </authorList>
    </citation>
    <scope>NUCLEOTIDE SEQUENCE [LARGE SCALE GENOMIC DNA]</scope>
    <source>
        <strain evidence="14">Z151</strain>
    </source>
</reference>
<comment type="subcellular location">
    <subcellularLocation>
        <location evidence="1">Cell membrane</location>
        <topology evidence="1">Multi-pass membrane protein</topology>
    </subcellularLocation>
</comment>
<dbReference type="PANTHER" id="PTHR24246:SF27">
    <property type="entry name" value="ADENOSINE RECEPTOR, ISOFORM A"/>
    <property type="match status" value="1"/>
</dbReference>
<dbReference type="InterPro" id="IPR017452">
    <property type="entry name" value="GPCR_Rhodpsn_7TM"/>
</dbReference>
<feature type="transmembrane region" description="Helical" evidence="11">
    <location>
        <begin position="62"/>
        <end position="81"/>
    </location>
</feature>
<dbReference type="CDD" id="cd00637">
    <property type="entry name" value="7tm_classA_rhodopsin-like"/>
    <property type="match status" value="1"/>
</dbReference>
<dbReference type="EMBL" id="MTYJ01000002">
    <property type="protein sequence ID" value="OQV25519.1"/>
    <property type="molecule type" value="Genomic_DNA"/>
</dbReference>
<comment type="caution">
    <text evidence="13">The sequence shown here is derived from an EMBL/GenBank/DDBJ whole genome shotgun (WGS) entry which is preliminary data.</text>
</comment>
<dbReference type="GO" id="GO:0005886">
    <property type="term" value="C:plasma membrane"/>
    <property type="evidence" value="ECO:0007669"/>
    <property type="project" value="UniProtKB-SubCell"/>
</dbReference>
<dbReference type="InterPro" id="IPR000276">
    <property type="entry name" value="GPCR_Rhodpsn"/>
</dbReference>
<dbReference type="GO" id="GO:0004930">
    <property type="term" value="F:G protein-coupled receptor activity"/>
    <property type="evidence" value="ECO:0007669"/>
    <property type="project" value="UniProtKB-KW"/>
</dbReference>
<dbReference type="AlphaFoldDB" id="A0A1W0XDG9"/>
<evidence type="ECO:0000256" key="10">
    <source>
        <dbReference type="SAM" id="MobiDB-lite"/>
    </source>
</evidence>
<sequence>MNTSMDSLNTTQRSNSSGGDGDLRVTFPTVLSLITFLTGTIFNGTLLVVFAKDRSLRTPFSVYLVNLLLANFTCSVILYPMDFISNLHSAQWLIGNQACTAYLYTTCVIEAGIFHCHLLIALNRMWAVVHPISYRSIHSTQTAVLLCLGTWVYIHLAALPEVVLDALYYRLPVETAGCIINVAENPLRSYDRVAQLLFYHLPHLLMLLSVPIICCARRRSGLRKQNTVMPNYSIHPHTRVLTDRRGTQSSNTVLEGADRLQGIGGKSVAGIKARTRKLRGFLLLLLLTSSVTICWLPIDVYYTMNSQIEDFKDELFFQVAETLFSLQTTVDPLIFMFSMKNLRVALRRLVHC</sequence>
<evidence type="ECO:0000313" key="14">
    <source>
        <dbReference type="Proteomes" id="UP000192578"/>
    </source>
</evidence>
<gene>
    <name evidence="13" type="ORF">BV898_00459</name>
</gene>
<feature type="region of interest" description="Disordered" evidence="10">
    <location>
        <begin position="1"/>
        <end position="20"/>
    </location>
</feature>
<organism evidence="13 14">
    <name type="scientific">Hypsibius exemplaris</name>
    <name type="common">Freshwater tardigrade</name>
    <dbReference type="NCBI Taxonomy" id="2072580"/>
    <lineage>
        <taxon>Eukaryota</taxon>
        <taxon>Metazoa</taxon>
        <taxon>Ecdysozoa</taxon>
        <taxon>Tardigrada</taxon>
        <taxon>Eutardigrada</taxon>
        <taxon>Parachela</taxon>
        <taxon>Hypsibioidea</taxon>
        <taxon>Hypsibiidae</taxon>
        <taxon>Hypsibius</taxon>
    </lineage>
</organism>
<name>A0A1W0XDG9_HYPEX</name>
<dbReference type="PROSITE" id="PS50262">
    <property type="entry name" value="G_PROTEIN_RECEP_F1_2"/>
    <property type="match status" value="1"/>
</dbReference>
<feature type="domain" description="G-protein coupled receptors family 1 profile" evidence="12">
    <location>
        <begin position="42"/>
        <end position="335"/>
    </location>
</feature>
<feature type="transmembrane region" description="Helical" evidence="11">
    <location>
        <begin position="30"/>
        <end position="50"/>
    </location>
</feature>